<evidence type="ECO:0000313" key="3">
    <source>
        <dbReference type="Proteomes" id="UP001299068"/>
    </source>
</evidence>
<feature type="region of interest" description="Disordered" evidence="1">
    <location>
        <begin position="23"/>
        <end position="52"/>
    </location>
</feature>
<dbReference type="EMBL" id="JAIKTU010000014">
    <property type="protein sequence ID" value="MBY0756871.1"/>
    <property type="molecule type" value="Genomic_DNA"/>
</dbReference>
<sequence length="52" mass="6092">MSNKEKTIKPEFFDQIVEEEKKVDVTDPCDPSHPDYPWVPCGIDKKDKKNNK</sequence>
<evidence type="ECO:0000313" key="2">
    <source>
        <dbReference type="EMBL" id="MBY0756871.1"/>
    </source>
</evidence>
<keyword evidence="3" id="KW-1185">Reference proteome</keyword>
<gene>
    <name evidence="2" type="ORF">K5V21_15610</name>
</gene>
<comment type="caution">
    <text evidence="2">The sequence shown here is derived from an EMBL/GenBank/DDBJ whole genome shotgun (WGS) entry which is preliminary data.</text>
</comment>
<dbReference type="Proteomes" id="UP001299068">
    <property type="component" value="Unassembled WGS sequence"/>
</dbReference>
<dbReference type="RefSeq" id="WP_204594932.1">
    <property type="nucleotide sequence ID" value="NZ_JAFBDA010000008.1"/>
</dbReference>
<protein>
    <submittedName>
        <fullName evidence="2">Uncharacterized protein</fullName>
    </submittedName>
</protein>
<organism evidence="2 3">
    <name type="scientific">Clostridium sardiniense</name>
    <name type="common">Clostridium absonum</name>
    <dbReference type="NCBI Taxonomy" id="29369"/>
    <lineage>
        <taxon>Bacteria</taxon>
        <taxon>Bacillati</taxon>
        <taxon>Bacillota</taxon>
        <taxon>Clostridia</taxon>
        <taxon>Eubacteriales</taxon>
        <taxon>Clostridiaceae</taxon>
        <taxon>Clostridium</taxon>
    </lineage>
</organism>
<evidence type="ECO:0000256" key="1">
    <source>
        <dbReference type="SAM" id="MobiDB-lite"/>
    </source>
</evidence>
<feature type="compositionally biased region" description="Basic and acidic residues" evidence="1">
    <location>
        <begin position="23"/>
        <end position="33"/>
    </location>
</feature>
<accession>A0ABS7L1F1</accession>
<reference evidence="2 3" key="1">
    <citation type="journal article" date="2021" name="Cell Host Microbe">
        <title>in vivo commensal control of Clostridioides difficile virulence.</title>
        <authorList>
            <person name="Girinathan B.P."/>
            <person name="Dibenedetto N."/>
            <person name="Worley J.N."/>
            <person name="Peltier J."/>
            <person name="Arrieta-Ortiz M.L."/>
            <person name="Rupa Christinal Immanuel S."/>
            <person name="Lavin R."/>
            <person name="Delaney M.L."/>
            <person name="Cummins C."/>
            <person name="Hoffmann M."/>
            <person name="Luo Y."/>
            <person name="Gonzalez-Escalona N."/>
            <person name="Allard M."/>
            <person name="Onderdonk A.B."/>
            <person name="Gerber G.K."/>
            <person name="Sonenshein A.L."/>
            <person name="Baliga N."/>
            <person name="Dupuy B."/>
            <person name="Bry L."/>
        </authorList>
    </citation>
    <scope>NUCLEOTIDE SEQUENCE [LARGE SCALE GENOMIC DNA]</scope>
    <source>
        <strain evidence="2 3">DSM 599</strain>
    </source>
</reference>
<name>A0ABS7L1F1_CLOSR</name>
<proteinExistence type="predicted"/>